<dbReference type="AlphaFoldDB" id="A0A8X8WPH4"/>
<evidence type="ECO:0000256" key="3">
    <source>
        <dbReference type="ARBA" id="ARBA00023125"/>
    </source>
</evidence>
<dbReference type="CDD" id="cd10017">
    <property type="entry name" value="B3_DNA"/>
    <property type="match status" value="3"/>
</dbReference>
<dbReference type="SMART" id="SM01019">
    <property type="entry name" value="B3"/>
    <property type="match status" value="3"/>
</dbReference>
<comment type="caution">
    <text evidence="7">The sequence shown here is derived from an EMBL/GenBank/DDBJ whole genome shotgun (WGS) entry which is preliminary data.</text>
</comment>
<dbReference type="Pfam" id="PF02362">
    <property type="entry name" value="B3"/>
    <property type="match status" value="1"/>
</dbReference>
<proteinExistence type="predicted"/>
<dbReference type="Gene3D" id="2.40.330.10">
    <property type="entry name" value="DNA-binding pseudobarrel domain"/>
    <property type="match status" value="3"/>
</dbReference>
<reference evidence="7" key="1">
    <citation type="submission" date="2018-01" db="EMBL/GenBank/DDBJ databases">
        <authorList>
            <person name="Mao J.F."/>
        </authorList>
    </citation>
    <scope>NUCLEOTIDE SEQUENCE</scope>
    <source>
        <strain evidence="7">Huo1</strain>
        <tissue evidence="7">Leaf</tissue>
    </source>
</reference>
<evidence type="ECO:0000256" key="4">
    <source>
        <dbReference type="ARBA" id="ARBA00023163"/>
    </source>
</evidence>
<evidence type="ECO:0000256" key="1">
    <source>
        <dbReference type="ARBA" id="ARBA00004123"/>
    </source>
</evidence>
<keyword evidence="5" id="KW-0539">Nucleus</keyword>
<dbReference type="GO" id="GO:0003677">
    <property type="term" value="F:DNA binding"/>
    <property type="evidence" value="ECO:0007669"/>
    <property type="project" value="UniProtKB-KW"/>
</dbReference>
<keyword evidence="4" id="KW-0804">Transcription</keyword>
<name>A0A8X8WPH4_SALSN</name>
<gene>
    <name evidence="7" type="ORF">SASPL_139943</name>
</gene>
<evidence type="ECO:0000256" key="2">
    <source>
        <dbReference type="ARBA" id="ARBA00023015"/>
    </source>
</evidence>
<dbReference type="GO" id="GO:0005634">
    <property type="term" value="C:nucleus"/>
    <property type="evidence" value="ECO:0007669"/>
    <property type="project" value="UniProtKB-SubCell"/>
</dbReference>
<keyword evidence="8" id="KW-1185">Reference proteome</keyword>
<evidence type="ECO:0000313" key="7">
    <source>
        <dbReference type="EMBL" id="KAG6398481.1"/>
    </source>
</evidence>
<dbReference type="InterPro" id="IPR050655">
    <property type="entry name" value="Plant_B3_domain"/>
</dbReference>
<evidence type="ECO:0000256" key="5">
    <source>
        <dbReference type="ARBA" id="ARBA00023242"/>
    </source>
</evidence>
<reference evidence="7" key="2">
    <citation type="submission" date="2020-08" db="EMBL/GenBank/DDBJ databases">
        <title>Plant Genome Project.</title>
        <authorList>
            <person name="Zhang R.-G."/>
        </authorList>
    </citation>
    <scope>NUCLEOTIDE SEQUENCE</scope>
    <source>
        <strain evidence="7">Huo1</strain>
        <tissue evidence="7">Leaf</tissue>
    </source>
</reference>
<dbReference type="PROSITE" id="PS50863">
    <property type="entry name" value="B3"/>
    <property type="match status" value="2"/>
</dbReference>
<protein>
    <recommendedName>
        <fullName evidence="6">TF-B3 domain-containing protein</fullName>
    </recommendedName>
</protein>
<evidence type="ECO:0000259" key="6">
    <source>
        <dbReference type="PROSITE" id="PS50863"/>
    </source>
</evidence>
<keyword evidence="3" id="KW-0238">DNA-binding</keyword>
<dbReference type="EMBL" id="PNBA02000015">
    <property type="protein sequence ID" value="KAG6398481.1"/>
    <property type="molecule type" value="Genomic_DNA"/>
</dbReference>
<dbReference type="InterPro" id="IPR003340">
    <property type="entry name" value="B3_DNA-bd"/>
</dbReference>
<feature type="domain" description="TF-B3" evidence="6">
    <location>
        <begin position="222"/>
        <end position="304"/>
    </location>
</feature>
<accession>A0A8X8WPH4</accession>
<evidence type="ECO:0000313" key="8">
    <source>
        <dbReference type="Proteomes" id="UP000298416"/>
    </source>
</evidence>
<keyword evidence="2" id="KW-0805">Transcription regulation</keyword>
<feature type="domain" description="TF-B3" evidence="6">
    <location>
        <begin position="1"/>
        <end position="83"/>
    </location>
</feature>
<comment type="subcellular location">
    <subcellularLocation>
        <location evidence="1">Nucleus</location>
    </subcellularLocation>
</comment>
<organism evidence="7">
    <name type="scientific">Salvia splendens</name>
    <name type="common">Scarlet sage</name>
    <dbReference type="NCBI Taxonomy" id="180675"/>
    <lineage>
        <taxon>Eukaryota</taxon>
        <taxon>Viridiplantae</taxon>
        <taxon>Streptophyta</taxon>
        <taxon>Embryophyta</taxon>
        <taxon>Tracheophyta</taxon>
        <taxon>Spermatophyta</taxon>
        <taxon>Magnoliopsida</taxon>
        <taxon>eudicotyledons</taxon>
        <taxon>Gunneridae</taxon>
        <taxon>Pentapetalae</taxon>
        <taxon>asterids</taxon>
        <taxon>lamiids</taxon>
        <taxon>Lamiales</taxon>
        <taxon>Lamiaceae</taxon>
        <taxon>Nepetoideae</taxon>
        <taxon>Mentheae</taxon>
        <taxon>Salviinae</taxon>
        <taxon>Salvia</taxon>
        <taxon>Salvia subgen. Calosphace</taxon>
        <taxon>core Calosphace</taxon>
    </lineage>
</organism>
<dbReference type="PANTHER" id="PTHR31920:SF135">
    <property type="entry name" value="B3 DOMAIN-CONTAINING PROTEIN OS03G0621600-RELATED"/>
    <property type="match status" value="1"/>
</dbReference>
<dbReference type="SUPFAM" id="SSF101936">
    <property type="entry name" value="DNA-binding pseudobarrel domain"/>
    <property type="match status" value="3"/>
</dbReference>
<dbReference type="InterPro" id="IPR015300">
    <property type="entry name" value="DNA-bd_pseudobarrel_sf"/>
</dbReference>
<dbReference type="Proteomes" id="UP000298416">
    <property type="component" value="Unassembled WGS sequence"/>
</dbReference>
<sequence length="434" mass="49866">MSIEKPSFFKVLATLDFTKELLRADDDSGRSWGVKVERLSDGLFAFTDGWPKFAEDAALRLGEFLVFFLLPPSNFNVVIYGTSFLQREIPTPSEMAGSEYRKASFVMPCLGDFSSNLNAVGREIPPSTLVSGRTKGWFLKKDDPLYFAATLKPHHRLRFNLPGDFSRAANMKVKRQVRLVYEGNNSNGISVVVDPRPEGRRVDLAIGRRQFYKANRYRRDRLPQGFMQKYGKMLPKQVELRVCNNTWNTWKVGMKKQTLDGEDHYFFEKGWTKFCEDARLEIFELLIFSYIDKSTFLVTVYGVTALEKTIFSPPRCIIVLKDYRCYKVVRIPPLSTSVYERHESFLNLQHIPKKFAEACRLFDKKEISLEYVGGYTSPVSLTMWQGRIAFGAGWSAFLKANRLSSDIALSGSRKTLCFEFVPMKNLMKVQPLHN</sequence>
<dbReference type="PANTHER" id="PTHR31920">
    <property type="entry name" value="B3 DOMAIN-CONTAINING"/>
    <property type="match status" value="1"/>
</dbReference>